<dbReference type="InterPro" id="IPR037185">
    <property type="entry name" value="EmrE-like"/>
</dbReference>
<keyword evidence="4" id="KW-1185">Reference proteome</keyword>
<reference evidence="3 4" key="1">
    <citation type="submission" date="2015-12" db="EMBL/GenBank/DDBJ databases">
        <title>Phylogenomics in the description of a new species in the Pseudomonas syringae group.</title>
        <authorList>
            <person name="Busquets A."/>
            <person name="Gomila M."/>
            <person name="Beiki F."/>
            <person name="Rahimian H."/>
            <person name="Mulet M."/>
            <person name="Sanchez D."/>
            <person name="Garcia-Valdes E."/>
            <person name="Lalucat J."/>
        </authorList>
    </citation>
    <scope>NUCLEOTIDE SEQUENCE [LARGE SCALE GENOMIC DNA]</scope>
    <source>
        <strain evidence="3 4">S25</strain>
    </source>
</reference>
<dbReference type="SUPFAM" id="SSF103481">
    <property type="entry name" value="Multidrug resistance efflux transporter EmrE"/>
    <property type="match status" value="1"/>
</dbReference>
<protein>
    <recommendedName>
        <fullName evidence="2">EamA domain-containing protein</fullName>
    </recommendedName>
</protein>
<accession>A0ABS9ZKS2</accession>
<dbReference type="EMBL" id="LOHG01000010">
    <property type="protein sequence ID" value="MCI8211175.1"/>
    <property type="molecule type" value="Genomic_DNA"/>
</dbReference>
<comment type="caution">
    <text evidence="3">The sequence shown here is derived from an EMBL/GenBank/DDBJ whole genome shotgun (WGS) entry which is preliminary data.</text>
</comment>
<dbReference type="Pfam" id="PF00892">
    <property type="entry name" value="EamA"/>
    <property type="match status" value="1"/>
</dbReference>
<evidence type="ECO:0000313" key="4">
    <source>
        <dbReference type="Proteomes" id="UP001320513"/>
    </source>
</evidence>
<organism evidence="3 4">
    <name type="scientific">Pseudomonas maioricensis</name>
    <dbReference type="NCBI Taxonomy" id="1766623"/>
    <lineage>
        <taxon>Bacteria</taxon>
        <taxon>Pseudomonadati</taxon>
        <taxon>Pseudomonadota</taxon>
        <taxon>Gammaproteobacteria</taxon>
        <taxon>Pseudomonadales</taxon>
        <taxon>Pseudomonadaceae</taxon>
        <taxon>Pseudomonas</taxon>
    </lineage>
</organism>
<dbReference type="InterPro" id="IPR000620">
    <property type="entry name" value="EamA_dom"/>
</dbReference>
<feature type="domain" description="EamA" evidence="2">
    <location>
        <begin position="5"/>
        <end position="62"/>
    </location>
</feature>
<dbReference type="RefSeq" id="WP_243247329.1">
    <property type="nucleotide sequence ID" value="NZ_LOHG01000010.1"/>
</dbReference>
<evidence type="ECO:0000259" key="2">
    <source>
        <dbReference type="Pfam" id="PF00892"/>
    </source>
</evidence>
<feature type="transmembrane region" description="Helical" evidence="1">
    <location>
        <begin position="50"/>
        <end position="67"/>
    </location>
</feature>
<gene>
    <name evidence="3" type="ORF">AUC61_16735</name>
</gene>
<name>A0ABS9ZKS2_9PSED</name>
<dbReference type="Proteomes" id="UP001320513">
    <property type="component" value="Unassembled WGS sequence"/>
</dbReference>
<keyword evidence="1" id="KW-0472">Membrane</keyword>
<evidence type="ECO:0000256" key="1">
    <source>
        <dbReference type="SAM" id="Phobius"/>
    </source>
</evidence>
<proteinExistence type="predicted"/>
<evidence type="ECO:0000313" key="3">
    <source>
        <dbReference type="EMBL" id="MCI8211175.1"/>
    </source>
</evidence>
<feature type="transmembrane region" description="Helical" evidence="1">
    <location>
        <begin position="27"/>
        <end position="44"/>
    </location>
</feature>
<keyword evidence="1" id="KW-1133">Transmembrane helix</keyword>
<keyword evidence="1" id="KW-0812">Transmembrane</keyword>
<sequence>MLSTTGIVAQLLLIQSLKLATAGSLQPFNYTLLVFATLIGVFVFGEVPDAWTIAGGLLVIAGGLYAIKAKS</sequence>